<dbReference type="PANTHER" id="PTHR30543:SF21">
    <property type="entry name" value="NAD(P)H-DEPENDENT FMN REDUCTASE LOT6"/>
    <property type="match status" value="1"/>
</dbReference>
<accession>A0A918ND73</accession>
<organism evidence="4 5">
    <name type="scientific">Saccharospirillum salsuginis</name>
    <dbReference type="NCBI Taxonomy" id="418750"/>
    <lineage>
        <taxon>Bacteria</taxon>
        <taxon>Pseudomonadati</taxon>
        <taxon>Pseudomonadota</taxon>
        <taxon>Gammaproteobacteria</taxon>
        <taxon>Oceanospirillales</taxon>
        <taxon>Saccharospirillaceae</taxon>
        <taxon>Saccharospirillum</taxon>
    </lineage>
</organism>
<dbReference type="SUPFAM" id="SSF52218">
    <property type="entry name" value="Flavoproteins"/>
    <property type="match status" value="1"/>
</dbReference>
<comment type="cofactor">
    <cofactor evidence="1">
        <name>FMN</name>
        <dbReference type="ChEBI" id="CHEBI:58210"/>
    </cofactor>
</comment>
<dbReference type="RefSeq" id="WP_189611001.1">
    <property type="nucleotide sequence ID" value="NZ_BMXR01000009.1"/>
</dbReference>
<sequence length="183" mass="19706">MKKVNLLALSGSLREVSYNTAALRALMHFAPADVDIRMGNIANLPLFNPDLEGSDIPPLDELNKALKWADGLILASPEYAHGISGPMKNALDWLVGGVEFPDMPIMLVNTSPRAFHAQEALKEVLSTMSGDIVEEACVTIPLLSSGLDETGIVENPELAGVLLSALETFCRSIRSHENNLIVS</sequence>
<dbReference type="InterPro" id="IPR005025">
    <property type="entry name" value="FMN_Rdtase-like_dom"/>
</dbReference>
<comment type="caution">
    <text evidence="4">The sequence shown here is derived from an EMBL/GenBank/DDBJ whole genome shotgun (WGS) entry which is preliminary data.</text>
</comment>
<gene>
    <name evidence="4" type="ORF">GCM10007392_34500</name>
</gene>
<feature type="domain" description="NADPH-dependent FMN reductase-like" evidence="3">
    <location>
        <begin position="5"/>
        <end position="130"/>
    </location>
</feature>
<name>A0A918ND73_9GAMM</name>
<dbReference type="InterPro" id="IPR029039">
    <property type="entry name" value="Flavoprotein-like_sf"/>
</dbReference>
<keyword evidence="2" id="KW-0288">FMN</keyword>
<reference evidence="4" key="1">
    <citation type="journal article" date="2014" name="Int. J. Syst. Evol. Microbiol.">
        <title>Complete genome sequence of Corynebacterium casei LMG S-19264T (=DSM 44701T), isolated from a smear-ripened cheese.</title>
        <authorList>
            <consortium name="US DOE Joint Genome Institute (JGI-PGF)"/>
            <person name="Walter F."/>
            <person name="Albersmeier A."/>
            <person name="Kalinowski J."/>
            <person name="Ruckert C."/>
        </authorList>
    </citation>
    <scope>NUCLEOTIDE SEQUENCE</scope>
    <source>
        <strain evidence="4">KCTC 22169</strain>
    </source>
</reference>
<evidence type="ECO:0000313" key="4">
    <source>
        <dbReference type="EMBL" id="GGX63942.1"/>
    </source>
</evidence>
<dbReference type="Proteomes" id="UP000626148">
    <property type="component" value="Unassembled WGS sequence"/>
</dbReference>
<dbReference type="EMBL" id="BMXR01000009">
    <property type="protein sequence ID" value="GGX63942.1"/>
    <property type="molecule type" value="Genomic_DNA"/>
</dbReference>
<dbReference type="GO" id="GO:0005829">
    <property type="term" value="C:cytosol"/>
    <property type="evidence" value="ECO:0007669"/>
    <property type="project" value="TreeGrafter"/>
</dbReference>
<evidence type="ECO:0000313" key="5">
    <source>
        <dbReference type="Proteomes" id="UP000626148"/>
    </source>
</evidence>
<protein>
    <recommendedName>
        <fullName evidence="3">NADPH-dependent FMN reductase-like domain-containing protein</fullName>
    </recommendedName>
</protein>
<proteinExistence type="predicted"/>
<dbReference type="PANTHER" id="PTHR30543">
    <property type="entry name" value="CHROMATE REDUCTASE"/>
    <property type="match status" value="1"/>
</dbReference>
<keyword evidence="2" id="KW-0285">Flavoprotein</keyword>
<dbReference type="GO" id="GO:0016491">
    <property type="term" value="F:oxidoreductase activity"/>
    <property type="evidence" value="ECO:0007669"/>
    <property type="project" value="InterPro"/>
</dbReference>
<evidence type="ECO:0000256" key="1">
    <source>
        <dbReference type="ARBA" id="ARBA00001917"/>
    </source>
</evidence>
<dbReference type="Pfam" id="PF03358">
    <property type="entry name" value="FMN_red"/>
    <property type="match status" value="1"/>
</dbReference>
<dbReference type="AlphaFoldDB" id="A0A918ND73"/>
<dbReference type="InterPro" id="IPR050712">
    <property type="entry name" value="NAD(P)H-dep_reductase"/>
</dbReference>
<evidence type="ECO:0000259" key="3">
    <source>
        <dbReference type="Pfam" id="PF03358"/>
    </source>
</evidence>
<dbReference type="GO" id="GO:0010181">
    <property type="term" value="F:FMN binding"/>
    <property type="evidence" value="ECO:0007669"/>
    <property type="project" value="TreeGrafter"/>
</dbReference>
<keyword evidence="5" id="KW-1185">Reference proteome</keyword>
<dbReference type="Gene3D" id="3.40.50.360">
    <property type="match status" value="1"/>
</dbReference>
<reference evidence="4" key="2">
    <citation type="submission" date="2020-09" db="EMBL/GenBank/DDBJ databases">
        <authorList>
            <person name="Sun Q."/>
            <person name="Kim S."/>
        </authorList>
    </citation>
    <scope>NUCLEOTIDE SEQUENCE</scope>
    <source>
        <strain evidence="4">KCTC 22169</strain>
    </source>
</reference>
<evidence type="ECO:0000256" key="2">
    <source>
        <dbReference type="ARBA" id="ARBA00022643"/>
    </source>
</evidence>